<evidence type="ECO:0000256" key="5">
    <source>
        <dbReference type="ARBA" id="ARBA00023136"/>
    </source>
</evidence>
<proteinExistence type="predicted"/>
<evidence type="ECO:0000256" key="2">
    <source>
        <dbReference type="ARBA" id="ARBA00022475"/>
    </source>
</evidence>
<dbReference type="Proteomes" id="UP001212152">
    <property type="component" value="Unassembled WGS sequence"/>
</dbReference>
<dbReference type="Pfam" id="PF13396">
    <property type="entry name" value="PLDc_N"/>
    <property type="match status" value="1"/>
</dbReference>
<evidence type="ECO:0000259" key="7">
    <source>
        <dbReference type="Pfam" id="PF13396"/>
    </source>
</evidence>
<reference evidence="8" key="1">
    <citation type="submission" date="2020-05" db="EMBL/GenBank/DDBJ databases">
        <title>Phylogenomic resolution of chytrid fungi.</title>
        <authorList>
            <person name="Stajich J.E."/>
            <person name="Amses K."/>
            <person name="Simmons R."/>
            <person name="Seto K."/>
            <person name="Myers J."/>
            <person name="Bonds A."/>
            <person name="Quandt C.A."/>
            <person name="Barry K."/>
            <person name="Liu P."/>
            <person name="Grigoriev I."/>
            <person name="Longcore J.E."/>
            <person name="James T.Y."/>
        </authorList>
    </citation>
    <scope>NUCLEOTIDE SEQUENCE</scope>
    <source>
        <strain evidence="8">JEL0379</strain>
    </source>
</reference>
<dbReference type="InterPro" id="IPR027379">
    <property type="entry name" value="CLS_N"/>
</dbReference>
<keyword evidence="9" id="KW-1185">Reference proteome</keyword>
<dbReference type="GO" id="GO:0005886">
    <property type="term" value="C:plasma membrane"/>
    <property type="evidence" value="ECO:0007669"/>
    <property type="project" value="UniProtKB-SubCell"/>
</dbReference>
<accession>A0AAD5TEV1</accession>
<sequence>MPTSIVNVSSSLVGVLILALDLVAIFEVFNSSRDTCGKVGWFALIFFFPVFGVLAYFLFGRNNTTQYEAIAA</sequence>
<evidence type="ECO:0000256" key="6">
    <source>
        <dbReference type="SAM" id="Phobius"/>
    </source>
</evidence>
<comment type="caution">
    <text evidence="8">The sequence shown here is derived from an EMBL/GenBank/DDBJ whole genome shotgun (WGS) entry which is preliminary data.</text>
</comment>
<feature type="transmembrane region" description="Helical" evidence="6">
    <location>
        <begin position="12"/>
        <end position="29"/>
    </location>
</feature>
<organism evidence="8 9">
    <name type="scientific">Geranomyces variabilis</name>
    <dbReference type="NCBI Taxonomy" id="109894"/>
    <lineage>
        <taxon>Eukaryota</taxon>
        <taxon>Fungi</taxon>
        <taxon>Fungi incertae sedis</taxon>
        <taxon>Chytridiomycota</taxon>
        <taxon>Chytridiomycota incertae sedis</taxon>
        <taxon>Chytridiomycetes</taxon>
        <taxon>Spizellomycetales</taxon>
        <taxon>Powellomycetaceae</taxon>
        <taxon>Geranomyces</taxon>
    </lineage>
</organism>
<comment type="subcellular location">
    <subcellularLocation>
        <location evidence="1">Cell membrane</location>
        <topology evidence="1">Multi-pass membrane protein</topology>
    </subcellularLocation>
</comment>
<dbReference type="AlphaFoldDB" id="A0AAD5TEV1"/>
<gene>
    <name evidence="8" type="ORF">HDU87_007058</name>
</gene>
<keyword evidence="5 6" id="KW-0472">Membrane</keyword>
<evidence type="ECO:0000256" key="4">
    <source>
        <dbReference type="ARBA" id="ARBA00022989"/>
    </source>
</evidence>
<keyword evidence="3 6" id="KW-0812">Transmembrane</keyword>
<dbReference type="EMBL" id="JADGJQ010000063">
    <property type="protein sequence ID" value="KAJ3174576.1"/>
    <property type="molecule type" value="Genomic_DNA"/>
</dbReference>
<name>A0AAD5TEV1_9FUNG</name>
<evidence type="ECO:0000256" key="3">
    <source>
        <dbReference type="ARBA" id="ARBA00022692"/>
    </source>
</evidence>
<feature type="domain" description="Cardiolipin synthase N-terminal" evidence="7">
    <location>
        <begin position="19"/>
        <end position="61"/>
    </location>
</feature>
<keyword evidence="4 6" id="KW-1133">Transmembrane helix</keyword>
<evidence type="ECO:0000313" key="8">
    <source>
        <dbReference type="EMBL" id="KAJ3174576.1"/>
    </source>
</evidence>
<feature type="transmembrane region" description="Helical" evidence="6">
    <location>
        <begin position="41"/>
        <end position="59"/>
    </location>
</feature>
<keyword evidence="2" id="KW-1003">Cell membrane</keyword>
<evidence type="ECO:0000313" key="9">
    <source>
        <dbReference type="Proteomes" id="UP001212152"/>
    </source>
</evidence>
<evidence type="ECO:0000256" key="1">
    <source>
        <dbReference type="ARBA" id="ARBA00004651"/>
    </source>
</evidence>
<protein>
    <recommendedName>
        <fullName evidence="7">Cardiolipin synthase N-terminal domain-containing protein</fullName>
    </recommendedName>
</protein>